<dbReference type="SUPFAM" id="SSF82895">
    <property type="entry name" value="TSP-1 type 1 repeat"/>
    <property type="match status" value="1"/>
</dbReference>
<keyword evidence="17" id="KW-1185">Reference proteome</keyword>
<evidence type="ECO:0000259" key="15">
    <source>
        <dbReference type="PROSITE" id="PS51864"/>
    </source>
</evidence>
<dbReference type="InterPro" id="IPR003961">
    <property type="entry name" value="FN3_dom"/>
</dbReference>
<protein>
    <recommendedName>
        <fullName evidence="10">Metalloendopeptidase</fullName>
        <ecNumber evidence="10">3.4.24.-</ecNumber>
    </recommendedName>
</protein>
<dbReference type="InterPro" id="IPR051560">
    <property type="entry name" value="MAM_domain-containing"/>
</dbReference>
<evidence type="ECO:0000256" key="7">
    <source>
        <dbReference type="ARBA" id="ARBA00023180"/>
    </source>
</evidence>
<feature type="chain" id="PRO_5044959921" description="Metalloendopeptidase" evidence="10">
    <location>
        <begin position="18"/>
        <end position="2887"/>
    </location>
</feature>
<evidence type="ECO:0000256" key="1">
    <source>
        <dbReference type="ARBA" id="ARBA00022670"/>
    </source>
</evidence>
<evidence type="ECO:0000256" key="2">
    <source>
        <dbReference type="ARBA" id="ARBA00022723"/>
    </source>
</evidence>
<dbReference type="SMART" id="SM00042">
    <property type="entry name" value="CUB"/>
    <property type="match status" value="1"/>
</dbReference>
<feature type="domain" description="MAM" evidence="13">
    <location>
        <begin position="714"/>
        <end position="893"/>
    </location>
</feature>
<accession>A0ABN7SWK7</accession>
<dbReference type="SMART" id="SM00060">
    <property type="entry name" value="FN3"/>
    <property type="match status" value="10"/>
</dbReference>
<dbReference type="Gene3D" id="3.40.390.10">
    <property type="entry name" value="Collagenase (Catalytic Domain)"/>
    <property type="match status" value="1"/>
</dbReference>
<keyword evidence="5 9" id="KW-0482">Metalloprotease</keyword>
<dbReference type="Gene3D" id="2.60.120.200">
    <property type="match status" value="5"/>
</dbReference>
<evidence type="ECO:0000259" key="12">
    <source>
        <dbReference type="PROSITE" id="PS01180"/>
    </source>
</evidence>
<dbReference type="InterPro" id="IPR036116">
    <property type="entry name" value="FN3_sf"/>
</dbReference>
<dbReference type="SMART" id="SM00137">
    <property type="entry name" value="MAM"/>
    <property type="match status" value="3"/>
</dbReference>
<name>A0ABN7SWK7_OIKDI</name>
<dbReference type="PROSITE" id="PS01180">
    <property type="entry name" value="CUB"/>
    <property type="match status" value="1"/>
</dbReference>
<sequence>MRYCAIWWCLLIGALDAGDPNRSVEEKTEDILERLSEANAKEAKWKRKQEKAMKRLEKVTGKLYEGSSISLKSAGVNDGAAIFEGRPDFVELQQDVELEQTLFTDDEANNDNHILLEDDIIIPVDHQPRNEEEQIATILNAVKDPARLWPKDRDGIVRIPYLMERNKYNQTSVNLIQEAMDVLRKYTCISFEQRRNENDFVRIAPVQGCAASVGKRTGRNDIYLDQPNCMKVGIIIHELLHIVGFNHEQSRSDRDDYVDIIFDNIVPGSNYRVNFNKAVTNNLVVYDYNSVLHYPRLSWNKKPYLQTIVPKTMPKPKIGQRDRLSPLDIEEVRGLYSCSKSSYAFCGGELDTEGTFKSNKFPNGYEEGEHCTWKLTARKGAFVELTFDVVDLYESYTCEDDAIIVHDGDSPKAQAWRGICGQKTNLKITSTGQSLYVIFATEPGWFPGKNPEYEKRKNKRGFKASFKTVHWPGDGPPPIQGNDYGPKTAKTEDDFFCDFHYSYSKKNDAVCGMESEGLIADFKWEVGRGYSKSDKTGYQKSSKKDSTSKAGADEVNYDDYSSSSSIKFSDVDLGYNGTSSSDDDEDRWLFFNSKDRQVADTASIMTPWLSPTSKCINFDYLMHSTDQMGTLNVKSVEINNRGDIVPSLLTEITGKQGINWKNKHLKWEPTITNLDAVKFIFEGWVYGEWSDILIDNLNITKGCSADDLELVETYECAFENEHLCGATHGETEQKWNLNKGQTPSKSTGPIGDHTTGSGMYLFLEASQPAVRGDRLQLKLPPLTETEHCLSFWYHMYGQETGSLRAKIKLGENGLERVLWEQSGERLDKWYRMEVEIEPKFFLNDAGKDSFSYGEEVKEDAYQFDPTILTSSKGSSSDGLPIYDYETEDYESSESEMSESRKRRQAYDNDVAIHHTGSDGNGATGILMTDADFADMLEYIQTMQDEMQMDAVKRIASKAGKGVFITIEGERGHGYRGDMAIDDVRVTNSRCSIWTDWTGWNQCSHTCGGGVQIRERECTLKNIEKCNGDFKENRSCNMHPCDGWSCNFNKGLDDKCAMRQSPGMAKHDWIVHSGYTPTEGTGPQTDVSGKGGYIFLEASKPARPGDNAMIATKKFEMDSDYCLNFYYHMWTTSTVRSPMGELKVYMIRNGQRPDKSTMIWYKSGDQGKNWINARISVKKDNKGPFMFLFEATRGNSYKSDIGLDEISLIPSDCNAVKQFDENSLEQRVEALVADLALPKGLEMCDMNKKNIHQCGWSQLGGRIDAVDFKRTASRTPSDETGPEAGRGPIITKNYDQADQYLYLEASDVENGQGARIKSIPMASIPYCVSLDYHMWGSGTGSLAITALEKTQSQVLDIKTTLEGEEDDEEEDDDKASRRELVVLKGDKGNLWNNLRYNYRPTNESFQVAFDVFATRGDNFKSDIAIDNLVVRPGPCIEIVSVGTDEFHVRWGAVENLLTFEVNVEPPIQTHTNGNTTVTEIKFIRFVSPDTDYKITLKTITKDGDNIEEYNSEATFRTLPKLGIMLAANTKSRSTQLIRLKNDDFAGYEITVWPESESFKNGLYMDLSIWESFEAAGIPQCGGRGENCVQTAVGGLRGGSTHNINIRGIGKGGSNYKSNIVKIVVSTGPLPPPHAVRPMTTEFQLGWQNPKGSRGTVIKIDPKPAQMSSSILPPTKDNLIIKGLEPDTEFNITMFVIGYLPVIPKSAQEFELLVEKHALTKLSDEKTFTVRTGPEPPKLSVVEQRKDSVKIDWSDYAESDEASYLVHLNPSNGQLFEKAQGVNRPVEVMNKFLTVGNLHPDIEYTLTLSAKLDDTYTDEVQIKFKANCERSHYQMDSKETTKLGPYNLGDYWTVCTWARAAPSMPSVLSLMQPSASGVSSVLSLSTTASGWKVNVGGKSAEKEMSVTDLSFICVTQDSDEQEHRIFVNSEQIEASSSAFEKITGAAVFVGQGPSTIIDANVWPFVLSDTEINIQRTSPIQCISGMITPSVIPPSTHQRSPPRPEISVVSTSSSQVEVNLESKGLITSMFVELSPPSAQFKNGIKSGSDDKMIIKGLDSDTNYSLTIVYLLAAQKSEAGQILFRTATEKPVLTAPSVESSLIYLQWDEIPGAIAYELVSSEAQLSERLNETYYHAEFLNGSTEYTFEVRAVIDDDENIRTDYAKTTISTVPSLDNFSAKARSTSLRLTWDVATKPDFYNVLINPPIPNFDGYMVELESPLLLDGASPNTIYSIVMTATYSSSGASGYQGKTDKVFSIPKTAPLLENSRVALLQSSQIAIALGYVMGAKDLRVVVEPPIASITNGLQGGFANFVRLTQMIPLTKYEIAISALVANAETDAVIFTEETAPSGSGVNIEEITSSSVQVSWSAVEHVIRYRVILKKGSQTVYDAFKDANELSIVLSYLEPESSYNVFISGEMENQVRTDPASQRFTTLPQVTGISAKHIASTSFTVEWPEVEGVTRWDFKVVGEVTIHLSGMHSATVTNLLPGTDYSLSLVGIFDEVRRTDIFYKNIMTASAAPQVDITNVQSTAFNILWKSVPNAQGYDVAIEPPVDDFDNSLVDSSTSYLSIFEAEPNTQYTVSIKAIFNEIVETDRTVLKTQTAFTLESPKADFIGNTTASISWVDHRHEEEKEAEREGSADHDDHLGVINYFVSINPPPIGGESRNLAMDSSFSFTNLEEGTTYVVEVIAVLTSGAQTDISDFEFTTNGKSRELVDSSVQCGFESLERKSSSSCDFEGGGLCGWTQSSKRFGFFRWRVDTERNTLEKNKILVAPLNRNANLNSARIMSPARKGTQCLSLRALIFQQTSLNLSVKVRFAVEGEERKREETIISYNGNQGGDWFNVQQTVFMPPTISYQVVIEATKSEGKGTPIAIDDLKLESGPCWSKDEL</sequence>
<dbReference type="Pfam" id="PF00431">
    <property type="entry name" value="CUB"/>
    <property type="match status" value="1"/>
</dbReference>
<evidence type="ECO:0000256" key="4">
    <source>
        <dbReference type="ARBA" id="ARBA00022833"/>
    </source>
</evidence>
<proteinExistence type="predicted"/>
<evidence type="ECO:0000259" key="14">
    <source>
        <dbReference type="PROSITE" id="PS50853"/>
    </source>
</evidence>
<dbReference type="PROSITE" id="PS50092">
    <property type="entry name" value="TSP1"/>
    <property type="match status" value="1"/>
</dbReference>
<keyword evidence="2 9" id="KW-0479">Metal-binding</keyword>
<dbReference type="SMART" id="SM00209">
    <property type="entry name" value="TSP1"/>
    <property type="match status" value="1"/>
</dbReference>
<feature type="domain" description="MAM" evidence="13">
    <location>
        <begin position="1241"/>
        <end position="1436"/>
    </location>
</feature>
<dbReference type="SMART" id="SM00235">
    <property type="entry name" value="ZnMc"/>
    <property type="match status" value="1"/>
</dbReference>
<dbReference type="PANTHER" id="PTHR23282">
    <property type="entry name" value="APICAL ENDOSOMAL GLYCOPROTEIN PRECURSOR"/>
    <property type="match status" value="1"/>
</dbReference>
<dbReference type="CDD" id="cd00041">
    <property type="entry name" value="CUB"/>
    <property type="match status" value="1"/>
</dbReference>
<dbReference type="SUPFAM" id="SSF49854">
    <property type="entry name" value="Spermadhesin, CUB domain"/>
    <property type="match status" value="1"/>
</dbReference>
<feature type="domain" description="CUB" evidence="12">
    <location>
        <begin position="338"/>
        <end position="469"/>
    </location>
</feature>
<feature type="domain" description="MAM" evidence="13">
    <location>
        <begin position="1043"/>
        <end position="1214"/>
    </location>
</feature>
<evidence type="ECO:0000256" key="11">
    <source>
        <dbReference type="SAM" id="MobiDB-lite"/>
    </source>
</evidence>
<evidence type="ECO:0000256" key="3">
    <source>
        <dbReference type="ARBA" id="ARBA00022801"/>
    </source>
</evidence>
<feature type="region of interest" description="Disordered" evidence="11">
    <location>
        <begin position="1270"/>
        <end position="1289"/>
    </location>
</feature>
<dbReference type="InterPro" id="IPR001506">
    <property type="entry name" value="Peptidase_M12A"/>
</dbReference>
<feature type="signal peptide" evidence="10">
    <location>
        <begin position="1"/>
        <end position="17"/>
    </location>
</feature>
<organism evidence="16 17">
    <name type="scientific">Oikopleura dioica</name>
    <name type="common">Tunicate</name>
    <dbReference type="NCBI Taxonomy" id="34765"/>
    <lineage>
        <taxon>Eukaryota</taxon>
        <taxon>Metazoa</taxon>
        <taxon>Chordata</taxon>
        <taxon>Tunicata</taxon>
        <taxon>Appendicularia</taxon>
        <taxon>Copelata</taxon>
        <taxon>Oikopleuridae</taxon>
        <taxon>Oikopleura</taxon>
    </lineage>
</organism>
<feature type="binding site" evidence="9">
    <location>
        <position position="247"/>
    </location>
    <ligand>
        <name>Zn(2+)</name>
        <dbReference type="ChEBI" id="CHEBI:29105"/>
        <note>catalytic</note>
    </ligand>
</feature>
<feature type="binding site" evidence="9">
    <location>
        <position position="237"/>
    </location>
    <ligand>
        <name>Zn(2+)</name>
        <dbReference type="ChEBI" id="CHEBI:29105"/>
        <note>catalytic</note>
    </ligand>
</feature>
<feature type="active site" evidence="9">
    <location>
        <position position="238"/>
    </location>
</feature>
<feature type="compositionally biased region" description="Basic and acidic residues" evidence="11">
    <location>
        <begin position="531"/>
        <end position="547"/>
    </location>
</feature>
<dbReference type="InterPro" id="IPR013783">
    <property type="entry name" value="Ig-like_fold"/>
</dbReference>
<evidence type="ECO:0000259" key="13">
    <source>
        <dbReference type="PROSITE" id="PS50060"/>
    </source>
</evidence>
<dbReference type="Gene3D" id="2.60.40.10">
    <property type="entry name" value="Immunoglobulins"/>
    <property type="match status" value="3"/>
</dbReference>
<dbReference type="InterPro" id="IPR000859">
    <property type="entry name" value="CUB_dom"/>
</dbReference>
<evidence type="ECO:0000256" key="5">
    <source>
        <dbReference type="ARBA" id="ARBA00023049"/>
    </source>
</evidence>
<dbReference type="CDD" id="cd06263">
    <property type="entry name" value="MAM"/>
    <property type="match status" value="3"/>
</dbReference>
<dbReference type="Pfam" id="PF00090">
    <property type="entry name" value="TSP_1"/>
    <property type="match status" value="1"/>
</dbReference>
<dbReference type="EMBL" id="OU015566">
    <property type="protein sequence ID" value="CAG5105492.1"/>
    <property type="molecule type" value="Genomic_DNA"/>
</dbReference>
<feature type="binding site" evidence="9">
    <location>
        <position position="241"/>
    </location>
    <ligand>
        <name>Zn(2+)</name>
        <dbReference type="ChEBI" id="CHEBI:29105"/>
        <note>catalytic</note>
    </ligand>
</feature>
<dbReference type="CDD" id="cd00063">
    <property type="entry name" value="FN3"/>
    <property type="match status" value="4"/>
</dbReference>
<feature type="domain" description="Peptidase M12A" evidence="15">
    <location>
        <begin position="140"/>
        <end position="339"/>
    </location>
</feature>
<dbReference type="InterPro" id="IPR035914">
    <property type="entry name" value="Sperma_CUB_dom_sf"/>
</dbReference>
<dbReference type="EC" id="3.4.24.-" evidence="10"/>
<dbReference type="PROSITE" id="PS51864">
    <property type="entry name" value="ASTACIN"/>
    <property type="match status" value="1"/>
</dbReference>
<keyword evidence="4 9" id="KW-0862">Zinc</keyword>
<feature type="domain" description="MAM" evidence="13">
    <location>
        <begin position="495"/>
        <end position="705"/>
    </location>
</feature>
<feature type="domain" description="Fibronectin type-III" evidence="14">
    <location>
        <begin position="2344"/>
        <end position="2433"/>
    </location>
</feature>
<dbReference type="PROSITE" id="PS50060">
    <property type="entry name" value="MAM_2"/>
    <property type="match status" value="5"/>
</dbReference>
<dbReference type="SUPFAM" id="SSF55486">
    <property type="entry name" value="Metalloproteases ('zincins'), catalytic domain"/>
    <property type="match status" value="1"/>
</dbReference>
<evidence type="ECO:0000256" key="10">
    <source>
        <dbReference type="RuleBase" id="RU361183"/>
    </source>
</evidence>
<dbReference type="Proteomes" id="UP001158576">
    <property type="component" value="Chromosome 1"/>
</dbReference>
<feature type="domain" description="Fibronectin type-III" evidence="14">
    <location>
        <begin position="1998"/>
        <end position="2087"/>
    </location>
</feature>
<dbReference type="Pfam" id="PF00629">
    <property type="entry name" value="MAM"/>
    <property type="match status" value="5"/>
</dbReference>
<dbReference type="PROSITE" id="PS50853">
    <property type="entry name" value="FN3"/>
    <property type="match status" value="3"/>
</dbReference>
<dbReference type="InterPro" id="IPR006026">
    <property type="entry name" value="Peptidase_Metallo"/>
</dbReference>
<feature type="domain" description="Fibronectin type-III" evidence="14">
    <location>
        <begin position="1731"/>
        <end position="1829"/>
    </location>
</feature>
<keyword evidence="1 9" id="KW-0645">Protease</keyword>
<feature type="domain" description="MAM" evidence="13">
    <location>
        <begin position="2729"/>
        <end position="2883"/>
    </location>
</feature>
<keyword evidence="3 9" id="KW-0378">Hydrolase</keyword>
<dbReference type="Gene3D" id="2.60.120.290">
    <property type="entry name" value="Spermadhesin, CUB domain"/>
    <property type="match status" value="1"/>
</dbReference>
<dbReference type="SUPFAM" id="SSF49899">
    <property type="entry name" value="Concanavalin A-like lectins/glucanases"/>
    <property type="match status" value="6"/>
</dbReference>
<dbReference type="InterPro" id="IPR000998">
    <property type="entry name" value="MAM_dom"/>
</dbReference>
<keyword evidence="7" id="KW-0325">Glycoprotein</keyword>
<dbReference type="Gene3D" id="2.20.100.10">
    <property type="entry name" value="Thrombospondin type-1 (TSP1) repeat"/>
    <property type="match status" value="1"/>
</dbReference>
<comment type="cofactor">
    <cofactor evidence="9 10">
        <name>Zn(2+)</name>
        <dbReference type="ChEBI" id="CHEBI:29105"/>
    </cofactor>
    <text evidence="9 10">Binds 1 zinc ion per subunit.</text>
</comment>
<evidence type="ECO:0000256" key="9">
    <source>
        <dbReference type="PROSITE-ProRule" id="PRU01211"/>
    </source>
</evidence>
<comment type="caution">
    <text evidence="8">Lacks conserved residue(s) required for the propagation of feature annotation.</text>
</comment>
<evidence type="ECO:0000256" key="6">
    <source>
        <dbReference type="ARBA" id="ARBA00023157"/>
    </source>
</evidence>
<dbReference type="InterPro" id="IPR013320">
    <property type="entry name" value="ConA-like_dom_sf"/>
</dbReference>
<feature type="region of interest" description="Disordered" evidence="11">
    <location>
        <begin position="531"/>
        <end position="563"/>
    </location>
</feature>
<gene>
    <name evidence="16" type="ORF">OKIOD_LOCUS10938</name>
</gene>
<dbReference type="InterPro" id="IPR024079">
    <property type="entry name" value="MetalloPept_cat_dom_sf"/>
</dbReference>
<dbReference type="InterPro" id="IPR036383">
    <property type="entry name" value="TSP1_rpt_sf"/>
</dbReference>
<reference evidence="16 17" key="1">
    <citation type="submission" date="2021-04" db="EMBL/GenBank/DDBJ databases">
        <authorList>
            <person name="Bliznina A."/>
        </authorList>
    </citation>
    <scope>NUCLEOTIDE SEQUENCE [LARGE SCALE GENOMIC DNA]</scope>
</reference>
<evidence type="ECO:0000256" key="8">
    <source>
        <dbReference type="PROSITE-ProRule" id="PRU00059"/>
    </source>
</evidence>
<dbReference type="PRINTS" id="PR00480">
    <property type="entry name" value="ASTACIN"/>
</dbReference>
<dbReference type="SUPFAM" id="SSF49265">
    <property type="entry name" value="Fibronectin type III"/>
    <property type="match status" value="4"/>
</dbReference>
<evidence type="ECO:0000313" key="17">
    <source>
        <dbReference type="Proteomes" id="UP001158576"/>
    </source>
</evidence>
<dbReference type="Pfam" id="PF01400">
    <property type="entry name" value="Astacin"/>
    <property type="match status" value="1"/>
</dbReference>
<keyword evidence="10" id="KW-0732">Signal</keyword>
<keyword evidence="6" id="KW-1015">Disulfide bond</keyword>
<dbReference type="InterPro" id="IPR000884">
    <property type="entry name" value="TSP1_rpt"/>
</dbReference>
<dbReference type="PANTHER" id="PTHR23282:SF101">
    <property type="entry name" value="MAM DOMAIN-CONTAINING PROTEIN"/>
    <property type="match status" value="1"/>
</dbReference>
<evidence type="ECO:0000313" key="16">
    <source>
        <dbReference type="EMBL" id="CAG5105492.1"/>
    </source>
</evidence>